<evidence type="ECO:0000313" key="1">
    <source>
        <dbReference type="EMBL" id="REF69649.1"/>
    </source>
</evidence>
<name>A0A3D9XRV6_PARVE</name>
<dbReference type="Proteomes" id="UP000256941">
    <property type="component" value="Unassembled WGS sequence"/>
</dbReference>
<gene>
    <name evidence="1" type="ORF">BDD41_2359</name>
</gene>
<comment type="caution">
    <text evidence="1">The sequence shown here is derived from an EMBL/GenBank/DDBJ whole genome shotgun (WGS) entry which is preliminary data.</text>
</comment>
<reference evidence="1 2" key="1">
    <citation type="submission" date="2018-08" db="EMBL/GenBank/DDBJ databases">
        <title>Genomic Encyclopedia of Archaeal and Bacterial Type Strains, Phase II (KMG-II): from individual species to whole genera.</title>
        <authorList>
            <person name="Goeker M."/>
        </authorList>
    </citation>
    <scope>NUCLEOTIDE SEQUENCE [LARGE SCALE GENOMIC DNA]</scope>
    <source>
        <strain evidence="1 2">DSM 17099</strain>
    </source>
</reference>
<protein>
    <submittedName>
        <fullName evidence="1">Uncharacterized protein</fullName>
    </submittedName>
</protein>
<dbReference type="EMBL" id="QTUJ01000002">
    <property type="protein sequence ID" value="REF69649.1"/>
    <property type="molecule type" value="Genomic_DNA"/>
</dbReference>
<proteinExistence type="predicted"/>
<evidence type="ECO:0000313" key="2">
    <source>
        <dbReference type="Proteomes" id="UP000256941"/>
    </source>
</evidence>
<organism evidence="1 2">
    <name type="scientific">Paracoccus versutus</name>
    <name type="common">Thiobacillus versutus</name>
    <dbReference type="NCBI Taxonomy" id="34007"/>
    <lineage>
        <taxon>Bacteria</taxon>
        <taxon>Pseudomonadati</taxon>
        <taxon>Pseudomonadota</taxon>
        <taxon>Alphaproteobacteria</taxon>
        <taxon>Rhodobacterales</taxon>
        <taxon>Paracoccaceae</taxon>
        <taxon>Paracoccus</taxon>
    </lineage>
</organism>
<sequence>MMREIIKIRLGASDCLMRPTFAAYGDIETRLGPLRPLYTQILTGSGTLAALACIVTVGMRQTDQGDGRQVDEQKVAKMIFEAGPWSDDVIIPIGEYLAALGWTPEQKGKIEAEAERLAKATPSA</sequence>
<dbReference type="AlphaFoldDB" id="A0A3D9XRV6"/>
<accession>A0A3D9XRV6</accession>